<dbReference type="Proteomes" id="UP000256769">
    <property type="component" value="Unassembled WGS sequence"/>
</dbReference>
<feature type="transmembrane region" description="Helical" evidence="1">
    <location>
        <begin position="228"/>
        <end position="250"/>
    </location>
</feature>
<accession>A0A3D9CI52</accession>
<dbReference type="AlphaFoldDB" id="A0A3D9CI52"/>
<keyword evidence="1" id="KW-0812">Transmembrane</keyword>
<gene>
    <name evidence="2" type="ORF">DRF59_15940</name>
</gene>
<dbReference type="OrthoDB" id="627992at2"/>
<feature type="transmembrane region" description="Helical" evidence="1">
    <location>
        <begin position="328"/>
        <end position="353"/>
    </location>
</feature>
<evidence type="ECO:0000256" key="1">
    <source>
        <dbReference type="SAM" id="Phobius"/>
    </source>
</evidence>
<reference evidence="2 3" key="1">
    <citation type="journal article" date="2007" name="Int. J. Syst. Evol. Microbiol.">
        <title>Chryseobacterium flavum sp. nov., isolated from polluted soil.</title>
        <authorList>
            <person name="Zhou Y."/>
            <person name="Dong J."/>
            <person name="Wang X."/>
            <person name="Huang X."/>
            <person name="Zhang K.Y."/>
            <person name="Zhang Y.Q."/>
            <person name="Guo Y.F."/>
            <person name="Lai R."/>
            <person name="Li W.J."/>
        </authorList>
    </citation>
    <scope>NUCLEOTIDE SEQUENCE [LARGE SCALE GENOMIC DNA]</scope>
    <source>
        <strain evidence="2 3">KCTC 12877</strain>
    </source>
</reference>
<keyword evidence="1" id="KW-1133">Transmembrane helix</keyword>
<name>A0A3D9CI52_9FLAO</name>
<keyword evidence="3" id="KW-1185">Reference proteome</keyword>
<keyword evidence="1" id="KW-0472">Membrane</keyword>
<proteinExistence type="predicted"/>
<protein>
    <submittedName>
        <fullName evidence="2">DUF4173 domain-containing protein</fullName>
    </submittedName>
</protein>
<feature type="transmembrane region" description="Helical" evidence="1">
    <location>
        <begin position="365"/>
        <end position="387"/>
    </location>
</feature>
<dbReference type="InterPro" id="IPR025291">
    <property type="entry name" value="DUF4153"/>
</dbReference>
<feature type="transmembrane region" description="Helical" evidence="1">
    <location>
        <begin position="128"/>
        <end position="150"/>
    </location>
</feature>
<feature type="transmembrane region" description="Helical" evidence="1">
    <location>
        <begin position="301"/>
        <end position="322"/>
    </location>
</feature>
<comment type="caution">
    <text evidence="2">The sequence shown here is derived from an EMBL/GenBank/DDBJ whole genome shotgun (WGS) entry which is preliminary data.</text>
</comment>
<feature type="transmembrane region" description="Helical" evidence="1">
    <location>
        <begin position="170"/>
        <end position="188"/>
    </location>
</feature>
<feature type="transmembrane region" description="Helical" evidence="1">
    <location>
        <begin position="23"/>
        <end position="40"/>
    </location>
</feature>
<feature type="transmembrane region" description="Helical" evidence="1">
    <location>
        <begin position="52"/>
        <end position="83"/>
    </location>
</feature>
<dbReference type="EMBL" id="QNUE01000014">
    <property type="protein sequence ID" value="REC65441.1"/>
    <property type="molecule type" value="Genomic_DNA"/>
</dbReference>
<feature type="transmembrane region" description="Helical" evidence="1">
    <location>
        <begin position="95"/>
        <end position="116"/>
    </location>
</feature>
<dbReference type="Pfam" id="PF13687">
    <property type="entry name" value="DUF4153"/>
    <property type="match status" value="1"/>
</dbReference>
<feature type="transmembrane region" description="Helical" evidence="1">
    <location>
        <begin position="270"/>
        <end position="289"/>
    </location>
</feature>
<dbReference type="RefSeq" id="WP_115962379.1">
    <property type="nucleotide sequence ID" value="NZ_CBCRVL010000016.1"/>
</dbReference>
<evidence type="ECO:0000313" key="3">
    <source>
        <dbReference type="Proteomes" id="UP000256769"/>
    </source>
</evidence>
<evidence type="ECO:0000313" key="2">
    <source>
        <dbReference type="EMBL" id="REC65441.1"/>
    </source>
</evidence>
<organism evidence="2 3">
    <name type="scientific">Chryseobacterium flavum</name>
    <dbReference type="NCBI Taxonomy" id="415851"/>
    <lineage>
        <taxon>Bacteria</taxon>
        <taxon>Pseudomonadati</taxon>
        <taxon>Bacteroidota</taxon>
        <taxon>Flavobacteriia</taxon>
        <taxon>Flavobacteriales</taxon>
        <taxon>Weeksellaceae</taxon>
        <taxon>Chryseobacterium group</taxon>
        <taxon>Chryseobacterium</taxon>
    </lineage>
</organism>
<sequence>MKTHHYIFLTTALFVVLFYEQDMGLNFGILGIVYALLTMFKTTEQNKTKTFYMLFATSILSSLAFAWYSDFPSFLAVISSLFLLSYRSKNRKMKILFLIPVFIVNSFTSVCRIFNFDGWLPKANISKLWQKTLAFILIPFLLLSVFFGIYSAGSDHFAALFTDYELDINLWEVFCLSVLGFFIAFNYWNFAVERLIYKTHYILDNDFKKEARIPQATYSFLDLDTERISGVISLFLLNILLVFFIITYNYEQFYEVKKSPVQLSEETHERVNAVIMSIIMSILVIMFYFKSGFNFDPKAKLMKLLAKIWIFMNAVLVLSAAVKNYEYIVYYAFTYKRLGVFAFLLLSLIGLVLTYIKIQKKKRNAFLFNMMAWCFYGTVLACSYINWGSFITSQNMKRKDFEVNYYLESVNFSEKELLKYAEEKNDKKLKMDLHKKITNEKSKAFLSKVLYYQTLKD</sequence>